<evidence type="ECO:0000256" key="1">
    <source>
        <dbReference type="SAM" id="MobiDB-lite"/>
    </source>
</evidence>
<feature type="region of interest" description="Disordered" evidence="1">
    <location>
        <begin position="32"/>
        <end position="61"/>
    </location>
</feature>
<keyword evidence="3" id="KW-1185">Reference proteome</keyword>
<protein>
    <submittedName>
        <fullName evidence="2">Uncharacterized protein</fullName>
    </submittedName>
</protein>
<dbReference type="AlphaFoldDB" id="A0AAP0EZN4"/>
<sequence length="131" mass="14567">MVTIRPMKWPMNMMNMPRMPPGVASFNLASQANTAGGMHPGGIPMQRGPGMPPHQQQESHEDAVISSMEIVMSLVLEESEEVNPDLISLLLDCMKKDNQKQKWSPSRLEDVDPSSVEALFDPLAPEEELRV</sequence>
<evidence type="ECO:0000313" key="2">
    <source>
        <dbReference type="EMBL" id="KAK9098873.1"/>
    </source>
</evidence>
<gene>
    <name evidence="2" type="ORF">Syun_025918</name>
</gene>
<reference evidence="2 3" key="1">
    <citation type="submission" date="2024-01" db="EMBL/GenBank/DDBJ databases">
        <title>Genome assemblies of Stephania.</title>
        <authorList>
            <person name="Yang L."/>
        </authorList>
    </citation>
    <scope>NUCLEOTIDE SEQUENCE [LARGE SCALE GENOMIC DNA]</scope>
    <source>
        <strain evidence="2">YNDBR</strain>
        <tissue evidence="2">Leaf</tissue>
    </source>
</reference>
<accession>A0AAP0EZN4</accession>
<dbReference type="EMBL" id="JBBNAF010000011">
    <property type="protein sequence ID" value="KAK9098873.1"/>
    <property type="molecule type" value="Genomic_DNA"/>
</dbReference>
<proteinExistence type="predicted"/>
<feature type="region of interest" description="Disordered" evidence="1">
    <location>
        <begin position="98"/>
        <end position="131"/>
    </location>
</feature>
<organism evidence="2 3">
    <name type="scientific">Stephania yunnanensis</name>
    <dbReference type="NCBI Taxonomy" id="152371"/>
    <lineage>
        <taxon>Eukaryota</taxon>
        <taxon>Viridiplantae</taxon>
        <taxon>Streptophyta</taxon>
        <taxon>Embryophyta</taxon>
        <taxon>Tracheophyta</taxon>
        <taxon>Spermatophyta</taxon>
        <taxon>Magnoliopsida</taxon>
        <taxon>Ranunculales</taxon>
        <taxon>Menispermaceae</taxon>
        <taxon>Menispermoideae</taxon>
        <taxon>Cissampelideae</taxon>
        <taxon>Stephania</taxon>
    </lineage>
</organism>
<name>A0AAP0EZN4_9MAGN</name>
<evidence type="ECO:0000313" key="3">
    <source>
        <dbReference type="Proteomes" id="UP001420932"/>
    </source>
</evidence>
<dbReference type="Proteomes" id="UP001420932">
    <property type="component" value="Unassembled WGS sequence"/>
</dbReference>
<comment type="caution">
    <text evidence="2">The sequence shown here is derived from an EMBL/GenBank/DDBJ whole genome shotgun (WGS) entry which is preliminary data.</text>
</comment>